<dbReference type="InterPro" id="IPR025597">
    <property type="entry name" value="DUF4345"/>
</dbReference>
<dbReference type="Proteomes" id="UP000664617">
    <property type="component" value="Unassembled WGS sequence"/>
</dbReference>
<accession>A0ABS3I5F4</accession>
<keyword evidence="3" id="KW-1185">Reference proteome</keyword>
<reference evidence="3" key="2">
    <citation type="submission" date="2023-07" db="EMBL/GenBank/DDBJ databases">
        <title>Myceligenerans salitolerans sp. nov., a halotolerant actinomycete isolated from a salt lake in Xinjiang, China.</title>
        <authorList>
            <person name="Guan T."/>
        </authorList>
    </citation>
    <scope>NUCLEOTIDE SEQUENCE [LARGE SCALE GENOMIC DNA]</scope>
    <source>
        <strain evidence="3">XHU 5031</strain>
    </source>
</reference>
<sequence length="147" mass="14533">MTRHVSRWLLAATGLTLVVVGAGVAFVPQAFYAGYGIAPADSSPLLGELRASGLAVLAWGSLVGAGAVMPRLAAMSALAGAVTMLAHAAGRALSWGVDGEPAAGLVAAGAAELLLGAACVWVLTRLPAGAGTERPLGPAHPERFPAS</sequence>
<keyword evidence="1" id="KW-1133">Transmembrane helix</keyword>
<keyword evidence="1" id="KW-0812">Transmembrane</keyword>
<proteinExistence type="predicted"/>
<dbReference type="Pfam" id="PF14248">
    <property type="entry name" value="DUF4345"/>
    <property type="match status" value="1"/>
</dbReference>
<evidence type="ECO:0000256" key="1">
    <source>
        <dbReference type="SAM" id="Phobius"/>
    </source>
</evidence>
<evidence type="ECO:0000313" key="2">
    <source>
        <dbReference type="EMBL" id="MBO0607604.1"/>
    </source>
</evidence>
<reference evidence="2 3" key="1">
    <citation type="submission" date="2021-03" db="EMBL/GenBank/DDBJ databases">
        <authorList>
            <person name="Xin L."/>
        </authorList>
    </citation>
    <scope>NUCLEOTIDE SEQUENCE [LARGE SCALE GENOMIC DNA]</scope>
    <source>
        <strain evidence="2 3">XHU 5031</strain>
    </source>
</reference>
<gene>
    <name evidence="2" type="ORF">J0911_01000</name>
</gene>
<dbReference type="RefSeq" id="WP_207273529.1">
    <property type="nucleotide sequence ID" value="NZ_JAFMPK010000009.1"/>
</dbReference>
<name>A0ABS3I5F4_9MICO</name>
<protein>
    <submittedName>
        <fullName evidence="2">DUF4345 family protein</fullName>
    </submittedName>
</protein>
<dbReference type="EMBL" id="JAFMPK010000009">
    <property type="protein sequence ID" value="MBO0607604.1"/>
    <property type="molecule type" value="Genomic_DNA"/>
</dbReference>
<comment type="caution">
    <text evidence="2">The sequence shown here is derived from an EMBL/GenBank/DDBJ whole genome shotgun (WGS) entry which is preliminary data.</text>
</comment>
<evidence type="ECO:0000313" key="3">
    <source>
        <dbReference type="Proteomes" id="UP000664617"/>
    </source>
</evidence>
<feature type="transmembrane region" description="Helical" evidence="1">
    <location>
        <begin position="49"/>
        <end position="65"/>
    </location>
</feature>
<organism evidence="2 3">
    <name type="scientific">Myceligenerans salitolerans</name>
    <dbReference type="NCBI Taxonomy" id="1230528"/>
    <lineage>
        <taxon>Bacteria</taxon>
        <taxon>Bacillati</taxon>
        <taxon>Actinomycetota</taxon>
        <taxon>Actinomycetes</taxon>
        <taxon>Micrococcales</taxon>
        <taxon>Promicromonosporaceae</taxon>
        <taxon>Myceligenerans</taxon>
    </lineage>
</organism>
<keyword evidence="1" id="KW-0472">Membrane</keyword>
<feature type="transmembrane region" description="Helical" evidence="1">
    <location>
        <begin position="72"/>
        <end position="90"/>
    </location>
</feature>
<feature type="transmembrane region" description="Helical" evidence="1">
    <location>
        <begin position="102"/>
        <end position="124"/>
    </location>
</feature>